<evidence type="ECO:0000256" key="1">
    <source>
        <dbReference type="SAM" id="SignalP"/>
    </source>
</evidence>
<name>A0A323UTP0_9RHOO</name>
<dbReference type="InterPro" id="IPR008972">
    <property type="entry name" value="Cupredoxin"/>
</dbReference>
<reference evidence="2 3" key="1">
    <citation type="submission" date="2018-06" db="EMBL/GenBank/DDBJ databases">
        <title>Azoarcus communis strain SWub3 genome.</title>
        <authorList>
            <person name="Zorraquino Salvo V."/>
            <person name="Toubiana D."/>
            <person name="Blumwald E."/>
        </authorList>
    </citation>
    <scope>NUCLEOTIDE SEQUENCE [LARGE SCALE GENOMIC DNA]</scope>
    <source>
        <strain evidence="2 3">SWub3</strain>
    </source>
</reference>
<sequence>MNFTKHFFRWVCIASGLCSGVVSAASLSVKVMDEKGGMLEHVALALVPQSGPKPTLRNDHAEIVQAAKTFMPAMSAVQTGTAIHFPNRDTVRHHVYSFSKAKSFELKLYIGTPAQPVVFDTPGIVVLGCNIHDQMVAYVMVADTPWLAVTDAQGQGRMADLPEGEYELQYWHSRWVGRDEIAKRRIRLSGAQSETLIIGERP</sequence>
<dbReference type="RefSeq" id="WP_110525757.1">
    <property type="nucleotide sequence ID" value="NZ_QKOE01000010.1"/>
</dbReference>
<dbReference type="InterPro" id="IPR034242">
    <property type="entry name" value="MauL"/>
</dbReference>
<keyword evidence="1" id="KW-0732">Signal</keyword>
<comment type="caution">
    <text evidence="2">The sequence shown here is derived from an EMBL/GenBank/DDBJ whole genome shotgun (WGS) entry which is preliminary data.</text>
</comment>
<dbReference type="Gene3D" id="2.60.40.420">
    <property type="entry name" value="Cupredoxins - blue copper proteins"/>
    <property type="match status" value="1"/>
</dbReference>
<dbReference type="EMBL" id="QKOE01000010">
    <property type="protein sequence ID" value="PZA15884.1"/>
    <property type="molecule type" value="Genomic_DNA"/>
</dbReference>
<evidence type="ECO:0000313" key="3">
    <source>
        <dbReference type="Proteomes" id="UP000248259"/>
    </source>
</evidence>
<gene>
    <name evidence="2" type="ORF">DNK49_14180</name>
</gene>
<dbReference type="OrthoDB" id="9772097at2"/>
<feature type="chain" id="PRO_5016427065" evidence="1">
    <location>
        <begin position="25"/>
        <end position="202"/>
    </location>
</feature>
<accession>A0A323UTP0</accession>
<dbReference type="SUPFAM" id="SSF49503">
    <property type="entry name" value="Cupredoxins"/>
    <property type="match status" value="1"/>
</dbReference>
<keyword evidence="3" id="KW-1185">Reference proteome</keyword>
<dbReference type="CDD" id="cd04221">
    <property type="entry name" value="MauL"/>
    <property type="match status" value="1"/>
</dbReference>
<protein>
    <submittedName>
        <fullName evidence="2">Methylamine utilization protein</fullName>
    </submittedName>
</protein>
<dbReference type="Proteomes" id="UP000248259">
    <property type="component" value="Unassembled WGS sequence"/>
</dbReference>
<feature type="signal peptide" evidence="1">
    <location>
        <begin position="1"/>
        <end position="24"/>
    </location>
</feature>
<dbReference type="AlphaFoldDB" id="A0A323UTP0"/>
<proteinExistence type="predicted"/>
<organism evidence="2 3">
    <name type="scientific">Parazoarcus communis SWub3 = DSM 12120</name>
    <dbReference type="NCBI Taxonomy" id="1121029"/>
    <lineage>
        <taxon>Bacteria</taxon>
        <taxon>Pseudomonadati</taxon>
        <taxon>Pseudomonadota</taxon>
        <taxon>Betaproteobacteria</taxon>
        <taxon>Rhodocyclales</taxon>
        <taxon>Zoogloeaceae</taxon>
        <taxon>Parazoarcus</taxon>
    </lineage>
</organism>
<evidence type="ECO:0000313" key="2">
    <source>
        <dbReference type="EMBL" id="PZA15884.1"/>
    </source>
</evidence>